<accession>A0A4S2KKI2</accession>
<proteinExistence type="inferred from homology"/>
<evidence type="ECO:0000259" key="7">
    <source>
        <dbReference type="Pfam" id="PF12832"/>
    </source>
</evidence>
<dbReference type="Pfam" id="PF12832">
    <property type="entry name" value="MFS_1_like"/>
    <property type="match status" value="1"/>
</dbReference>
<dbReference type="AlphaFoldDB" id="A0A4S2KKI2"/>
<comment type="subcellular location">
    <subcellularLocation>
        <location evidence="1">Membrane</location>
        <topology evidence="1">Multi-pass membrane protein</topology>
    </subcellularLocation>
</comment>
<keyword evidence="4 6" id="KW-1133">Transmembrane helix</keyword>
<evidence type="ECO:0000313" key="8">
    <source>
        <dbReference type="EMBL" id="TGZ49910.1"/>
    </source>
</evidence>
<dbReference type="PANTHER" id="PTHR16172">
    <property type="entry name" value="MAJOR FACILITATOR SUPERFAMILY DOMAIN-CONTAINING PROTEIN 6-LIKE"/>
    <property type="match status" value="1"/>
</dbReference>
<feature type="transmembrane region" description="Helical" evidence="6">
    <location>
        <begin position="12"/>
        <end position="28"/>
    </location>
</feature>
<dbReference type="PANTHER" id="PTHR16172:SF37">
    <property type="entry name" value="RE36877P"/>
    <property type="match status" value="1"/>
</dbReference>
<dbReference type="InterPro" id="IPR024989">
    <property type="entry name" value="MFS_assoc_dom"/>
</dbReference>
<dbReference type="Proteomes" id="UP000310200">
    <property type="component" value="Unassembled WGS sequence"/>
</dbReference>
<feature type="transmembrane region" description="Helical" evidence="6">
    <location>
        <begin position="40"/>
        <end position="60"/>
    </location>
</feature>
<dbReference type="EMBL" id="QBLH01002081">
    <property type="protein sequence ID" value="TGZ49910.1"/>
    <property type="molecule type" value="Genomic_DNA"/>
</dbReference>
<feature type="transmembrane region" description="Helical" evidence="6">
    <location>
        <begin position="72"/>
        <end position="91"/>
    </location>
</feature>
<feature type="transmembrane region" description="Helical" evidence="6">
    <location>
        <begin position="367"/>
        <end position="387"/>
    </location>
</feature>
<reference evidence="8 9" key="1">
    <citation type="journal article" date="2019" name="Philos. Trans. R. Soc. Lond., B, Biol. Sci.">
        <title>Ant behaviour and brain gene expression of defending hosts depend on the ecological success of the intruding social parasite.</title>
        <authorList>
            <person name="Kaur R."/>
            <person name="Stoldt M."/>
            <person name="Jongepier E."/>
            <person name="Feldmeyer B."/>
            <person name="Menzel F."/>
            <person name="Bornberg-Bauer E."/>
            <person name="Foitzik S."/>
        </authorList>
    </citation>
    <scope>NUCLEOTIDE SEQUENCE [LARGE SCALE GENOMIC DNA]</scope>
    <source>
        <tissue evidence="8">Whole body</tissue>
    </source>
</reference>
<gene>
    <name evidence="8" type="ORF">DBV15_11318</name>
</gene>
<evidence type="ECO:0000256" key="4">
    <source>
        <dbReference type="ARBA" id="ARBA00022989"/>
    </source>
</evidence>
<dbReference type="SUPFAM" id="SSF103473">
    <property type="entry name" value="MFS general substrate transporter"/>
    <property type="match status" value="1"/>
</dbReference>
<evidence type="ECO:0000313" key="9">
    <source>
        <dbReference type="Proteomes" id="UP000310200"/>
    </source>
</evidence>
<feature type="transmembrane region" description="Helical" evidence="6">
    <location>
        <begin position="274"/>
        <end position="297"/>
    </location>
</feature>
<dbReference type="GO" id="GO:0016020">
    <property type="term" value="C:membrane"/>
    <property type="evidence" value="ECO:0007669"/>
    <property type="project" value="UniProtKB-SubCell"/>
</dbReference>
<organism evidence="8 9">
    <name type="scientific">Temnothorax longispinosus</name>
    <dbReference type="NCBI Taxonomy" id="300112"/>
    <lineage>
        <taxon>Eukaryota</taxon>
        <taxon>Metazoa</taxon>
        <taxon>Ecdysozoa</taxon>
        <taxon>Arthropoda</taxon>
        <taxon>Hexapoda</taxon>
        <taxon>Insecta</taxon>
        <taxon>Pterygota</taxon>
        <taxon>Neoptera</taxon>
        <taxon>Endopterygota</taxon>
        <taxon>Hymenoptera</taxon>
        <taxon>Apocrita</taxon>
        <taxon>Aculeata</taxon>
        <taxon>Formicoidea</taxon>
        <taxon>Formicidae</taxon>
        <taxon>Myrmicinae</taxon>
        <taxon>Temnothorax</taxon>
    </lineage>
</organism>
<keyword evidence="9" id="KW-1185">Reference proteome</keyword>
<dbReference type="Gene3D" id="1.20.1250.20">
    <property type="entry name" value="MFS general substrate transporter like domains"/>
    <property type="match status" value="2"/>
</dbReference>
<dbReference type="InterPro" id="IPR051717">
    <property type="entry name" value="MFS_MFSD6"/>
</dbReference>
<evidence type="ECO:0000256" key="6">
    <source>
        <dbReference type="SAM" id="Phobius"/>
    </source>
</evidence>
<evidence type="ECO:0000256" key="5">
    <source>
        <dbReference type="ARBA" id="ARBA00023136"/>
    </source>
</evidence>
<keyword evidence="5 6" id="KW-0472">Membrane</keyword>
<feature type="transmembrane region" description="Helical" evidence="6">
    <location>
        <begin position="245"/>
        <end position="262"/>
    </location>
</feature>
<feature type="domain" description="Major facilitator superfamily associated" evidence="7">
    <location>
        <begin position="8"/>
        <end position="491"/>
    </location>
</feature>
<feature type="transmembrane region" description="Helical" evidence="6">
    <location>
        <begin position="399"/>
        <end position="417"/>
    </location>
</feature>
<name>A0A4S2KKI2_9HYME</name>
<comment type="similarity">
    <text evidence="2">Belongs to the major facilitator superfamily. MFSD6 family.</text>
</comment>
<evidence type="ECO:0000256" key="3">
    <source>
        <dbReference type="ARBA" id="ARBA00022692"/>
    </source>
</evidence>
<feature type="transmembrane region" description="Helical" evidence="6">
    <location>
        <begin position="318"/>
        <end position="335"/>
    </location>
</feature>
<protein>
    <submittedName>
        <fullName evidence="8">Major facilitator superfamily domain-containing protein 6</fullName>
    </submittedName>
</protein>
<dbReference type="InterPro" id="IPR036259">
    <property type="entry name" value="MFS_trans_sf"/>
</dbReference>
<feature type="transmembrane region" description="Helical" evidence="6">
    <location>
        <begin position="492"/>
        <end position="514"/>
    </location>
</feature>
<evidence type="ECO:0000256" key="2">
    <source>
        <dbReference type="ARBA" id="ARBA00005241"/>
    </source>
</evidence>
<feature type="transmembrane region" description="Helical" evidence="6">
    <location>
        <begin position="423"/>
        <end position="449"/>
    </location>
</feature>
<comment type="caution">
    <text evidence="8">The sequence shown here is derived from an EMBL/GenBank/DDBJ whole genome shotgun (WGS) entry which is preliminary data.</text>
</comment>
<evidence type="ECO:0000256" key="1">
    <source>
        <dbReference type="ARBA" id="ARBA00004141"/>
    </source>
</evidence>
<sequence>MKINYGHLCIKAHYFFFVASTGVSYPYIPVYGKQIGVSPLVIGIIGTFFSILHLITKPVCGFIMDYSQWRKLIFIVLVALSSCSYVSIFFLPSLPGPMLLDQHFQNISYASLSTCDMENHALAIASCNGTKDTTCRWICNDMRSSMGLSFYPDQQRAIISPDTACLLNVNETSLSQKNMTNNYNCNVTCDNFEDQCVYASNTFWSFVLLWSLAETSYFTSMSISDAMCFHILGQGKESKFGKQRLWATMGYGVAACLSGYMMDLWSPNGIYQNYTPMLILALVFICVNLVCCIKLEMPLEKGSTTILKDVFILLKSKSIVIFLCFVAFAGILNAIKRNYLFCYQCNLTYRYLEDLAIATGYMNKIKLIEGLIIIAETFGGEIAFLFFSGKIIKKLGYSYTIIFCFICYAIRWGLISLSPTPWWIILIELIMHGSSYALCIAAISAYANVVTPPGTSVTVQGLVQGMHDSFGFSVGNFIIGVSYKTFGGTITMRIFSAFATLSALTYFIFSVLCLKHETPGLRNNVEWKNPDDARKHCVITETFF</sequence>
<keyword evidence="3 6" id="KW-0812">Transmembrane</keyword>